<dbReference type="AlphaFoldDB" id="A0A4Y9Y3M5"/>
<comment type="caution">
    <text evidence="7">The sequence shown here is derived from an EMBL/GenBank/DDBJ whole genome shotgun (WGS) entry which is preliminary data.</text>
</comment>
<keyword evidence="2" id="KW-0645">Protease</keyword>
<evidence type="ECO:0000256" key="6">
    <source>
        <dbReference type="SAM" id="SignalP"/>
    </source>
</evidence>
<comment type="similarity">
    <text evidence="1">Belongs to the peptidase S28 family.</text>
</comment>
<dbReference type="Proteomes" id="UP000298390">
    <property type="component" value="Unassembled WGS sequence"/>
</dbReference>
<evidence type="ECO:0000256" key="2">
    <source>
        <dbReference type="ARBA" id="ARBA00022670"/>
    </source>
</evidence>
<dbReference type="PANTHER" id="PTHR11010">
    <property type="entry name" value="PROTEASE S28 PRO-X CARBOXYPEPTIDASE-RELATED"/>
    <property type="match status" value="1"/>
</dbReference>
<keyword evidence="4" id="KW-0378">Hydrolase</keyword>
<dbReference type="GO" id="GO:0008239">
    <property type="term" value="F:dipeptidyl-peptidase activity"/>
    <property type="evidence" value="ECO:0007669"/>
    <property type="project" value="TreeGrafter"/>
</dbReference>
<dbReference type="EMBL" id="SEKV01000510">
    <property type="protein sequence ID" value="TFY56373.1"/>
    <property type="molecule type" value="Genomic_DNA"/>
</dbReference>
<proteinExistence type="inferred from homology"/>
<evidence type="ECO:0008006" key="9">
    <source>
        <dbReference type="Google" id="ProtNLM"/>
    </source>
</evidence>
<sequence length="542" mass="59898">MFFPSSFGTGVATVLTLLVVGTGAVAPLNRAWPLVSKVDHPLDAPLVDRNGTELPPLNTTYYFDQLIDHTNPSLGTFKQRYWHTWDYYESGGPIILLTPGEGNADGLLNHIGHTPALSLTEHITGYTGYLTNRTVNGMVAQELNGATIVIEHRYYGLSNPYNNLSVESLKYHTIEQAVNDLEYFAYNVKLPMPGGDQVTPDDAPWILIGGSYAGALTAFTKVNKPDAFYAAWASSAVVESIVDFWDYFDVIRQHMPQNCSADVQAVIAHIDSVFDSTNYTAIDEIKTMFNMNLTNLDDFASALQNPMWDWQSLDVSPNLTDPRFYEFCDALEVKDNETAPESGWGLDHALNTWADYWTTTYLPELCGDEDIESCAGTYNPNSSLYTTIAVDNAARSWNWIVCNEMGFWQDGAPADVPTVVSRLIGPGYWERQCMLMFPEAFSAPPTPSANETNQAYGGWFMQADRLFFANGENDPWRGATVSADGTNFQSTDMQPIAVGDGFHCSDLIIANGEADSTVAAVQQQGLAAMKSWLEGWQAPSRR</sequence>
<dbReference type="Gene3D" id="3.40.50.1820">
    <property type="entry name" value="alpha/beta hydrolase"/>
    <property type="match status" value="2"/>
</dbReference>
<keyword evidence="5" id="KW-0325">Glycoprotein</keyword>
<evidence type="ECO:0000313" key="7">
    <source>
        <dbReference type="EMBL" id="TFY56373.1"/>
    </source>
</evidence>
<evidence type="ECO:0000256" key="3">
    <source>
        <dbReference type="ARBA" id="ARBA00022729"/>
    </source>
</evidence>
<evidence type="ECO:0000256" key="4">
    <source>
        <dbReference type="ARBA" id="ARBA00022801"/>
    </source>
</evidence>
<evidence type="ECO:0000256" key="5">
    <source>
        <dbReference type="ARBA" id="ARBA00023180"/>
    </source>
</evidence>
<dbReference type="InterPro" id="IPR008758">
    <property type="entry name" value="Peptidase_S28"/>
</dbReference>
<dbReference type="Pfam" id="PF05577">
    <property type="entry name" value="Peptidase_S28"/>
    <property type="match status" value="1"/>
</dbReference>
<dbReference type="SUPFAM" id="SSF53474">
    <property type="entry name" value="alpha/beta-Hydrolases"/>
    <property type="match status" value="2"/>
</dbReference>
<dbReference type="GO" id="GO:0070008">
    <property type="term" value="F:serine-type exopeptidase activity"/>
    <property type="evidence" value="ECO:0007669"/>
    <property type="project" value="InterPro"/>
</dbReference>
<gene>
    <name evidence="7" type="ORF">EVJ58_g7684</name>
</gene>
<name>A0A4Y9Y3M5_9APHY</name>
<organism evidence="7 8">
    <name type="scientific">Rhodofomes roseus</name>
    <dbReference type="NCBI Taxonomy" id="34475"/>
    <lineage>
        <taxon>Eukaryota</taxon>
        <taxon>Fungi</taxon>
        <taxon>Dikarya</taxon>
        <taxon>Basidiomycota</taxon>
        <taxon>Agaricomycotina</taxon>
        <taxon>Agaricomycetes</taxon>
        <taxon>Polyporales</taxon>
        <taxon>Rhodofomes</taxon>
    </lineage>
</organism>
<dbReference type="InterPro" id="IPR029058">
    <property type="entry name" value="AB_hydrolase_fold"/>
</dbReference>
<evidence type="ECO:0000256" key="1">
    <source>
        <dbReference type="ARBA" id="ARBA00011079"/>
    </source>
</evidence>
<keyword evidence="3 6" id="KW-0732">Signal</keyword>
<feature type="chain" id="PRO_5021195212" description="Peptidase S28" evidence="6">
    <location>
        <begin position="32"/>
        <end position="542"/>
    </location>
</feature>
<evidence type="ECO:0000313" key="8">
    <source>
        <dbReference type="Proteomes" id="UP000298390"/>
    </source>
</evidence>
<protein>
    <recommendedName>
        <fullName evidence="9">Peptidase S28</fullName>
    </recommendedName>
</protein>
<dbReference type="PANTHER" id="PTHR11010:SF23">
    <property type="entry name" value="SERINE PEPTIDASE"/>
    <property type="match status" value="1"/>
</dbReference>
<reference evidence="7 8" key="1">
    <citation type="submission" date="2019-01" db="EMBL/GenBank/DDBJ databases">
        <title>Genome sequencing of the rare red list fungi Fomitopsis rosea.</title>
        <authorList>
            <person name="Buettner E."/>
            <person name="Kellner H."/>
        </authorList>
    </citation>
    <scope>NUCLEOTIDE SEQUENCE [LARGE SCALE GENOMIC DNA]</scope>
    <source>
        <strain evidence="7 8">DSM 105464</strain>
    </source>
</reference>
<feature type="signal peptide" evidence="6">
    <location>
        <begin position="1"/>
        <end position="31"/>
    </location>
</feature>
<accession>A0A4Y9Y3M5</accession>
<dbReference type="GO" id="GO:0006508">
    <property type="term" value="P:proteolysis"/>
    <property type="evidence" value="ECO:0007669"/>
    <property type="project" value="UniProtKB-KW"/>
</dbReference>